<dbReference type="Gene3D" id="3.40.50.300">
    <property type="entry name" value="P-loop containing nucleotide triphosphate hydrolases"/>
    <property type="match status" value="1"/>
</dbReference>
<dbReference type="SUPFAM" id="SSF52540">
    <property type="entry name" value="P-loop containing nucleoside triphosphate hydrolases"/>
    <property type="match status" value="1"/>
</dbReference>
<sequence length="283" mass="33472">MSNENQENSGEEELHSPITNMLLTRQNRFERLDLNRVNSRVSSQHRAPLGDITSVSNVISENNSTYGPKTDKPRTIVIEGNIGSGKSTLLKYFDQKKGIEVFPEPVRKWQDVRGTNMLDLLYQDPSRWSFAFQSYVQFTMLQVHQAPTSRRVKMMERSLHSCKYCFIENLYQTRRLQRPEYNVLSEWFDWLQTTKDLHIDHIVYLRSTPEQCEKRIIARSRKEESGIPLDYLRELHQMHEDWLFRRTKFELPAPVLVLDATKPLDDMVEQFTLLEEKLHLQNL</sequence>
<dbReference type="OrthoDB" id="567086at2759"/>
<name>A0A8B7YMR9_ACAPL</name>
<accession>A0A8B7YMR9</accession>
<evidence type="ECO:0000313" key="3">
    <source>
        <dbReference type="RefSeq" id="XP_022094559.1"/>
    </source>
</evidence>
<dbReference type="AlphaFoldDB" id="A0A8B7YMR9"/>
<gene>
    <name evidence="3" type="primary">LOC110981354</name>
</gene>
<reference evidence="3" key="1">
    <citation type="submission" date="2025-08" db="UniProtKB">
        <authorList>
            <consortium name="RefSeq"/>
        </authorList>
    </citation>
    <scope>IDENTIFICATION</scope>
</reference>
<dbReference type="GO" id="GO:0005739">
    <property type="term" value="C:mitochondrion"/>
    <property type="evidence" value="ECO:0007669"/>
    <property type="project" value="TreeGrafter"/>
</dbReference>
<organism evidence="2 3">
    <name type="scientific">Acanthaster planci</name>
    <name type="common">Crown-of-thorns starfish</name>
    <dbReference type="NCBI Taxonomy" id="133434"/>
    <lineage>
        <taxon>Eukaryota</taxon>
        <taxon>Metazoa</taxon>
        <taxon>Echinodermata</taxon>
        <taxon>Eleutherozoa</taxon>
        <taxon>Asterozoa</taxon>
        <taxon>Asteroidea</taxon>
        <taxon>Valvatacea</taxon>
        <taxon>Valvatida</taxon>
        <taxon>Acanthasteridae</taxon>
        <taxon>Acanthaster</taxon>
    </lineage>
</organism>
<keyword evidence="2" id="KW-1185">Reference proteome</keyword>
<dbReference type="InterPro" id="IPR027417">
    <property type="entry name" value="P-loop_NTPase"/>
</dbReference>
<dbReference type="Pfam" id="PF01712">
    <property type="entry name" value="dNK"/>
    <property type="match status" value="1"/>
</dbReference>
<protein>
    <submittedName>
        <fullName evidence="3">Deoxynucleoside kinase-like</fullName>
    </submittedName>
</protein>
<dbReference type="InterPro" id="IPR031314">
    <property type="entry name" value="DNK_dom"/>
</dbReference>
<dbReference type="GeneID" id="110981354"/>
<dbReference type="GO" id="GO:0019136">
    <property type="term" value="F:deoxynucleoside kinase activity"/>
    <property type="evidence" value="ECO:0007669"/>
    <property type="project" value="TreeGrafter"/>
</dbReference>
<dbReference type="PANTHER" id="PTHR10513:SF24">
    <property type="entry name" value="THYMIDINE KINASE 2, MITOCHONDRIAL"/>
    <property type="match status" value="1"/>
</dbReference>
<dbReference type="FunFam" id="3.40.50.300:FF:001571">
    <property type="entry name" value="Deoxynucleoside kinase"/>
    <property type="match status" value="1"/>
</dbReference>
<dbReference type="PANTHER" id="PTHR10513">
    <property type="entry name" value="DEOXYNUCLEOSIDE KINASE"/>
    <property type="match status" value="1"/>
</dbReference>
<feature type="domain" description="Deoxynucleoside kinase" evidence="1">
    <location>
        <begin position="76"/>
        <end position="269"/>
    </location>
</feature>
<evidence type="ECO:0000313" key="2">
    <source>
        <dbReference type="Proteomes" id="UP000694845"/>
    </source>
</evidence>
<dbReference type="KEGG" id="aplc:110981354"/>
<dbReference type="RefSeq" id="XP_022094559.1">
    <property type="nucleotide sequence ID" value="XM_022238867.1"/>
</dbReference>
<proteinExistence type="predicted"/>
<dbReference type="Proteomes" id="UP000694845">
    <property type="component" value="Unplaced"/>
</dbReference>
<dbReference type="InterPro" id="IPR050566">
    <property type="entry name" value="Deoxyribonucleoside_kinase"/>
</dbReference>
<evidence type="ECO:0000259" key="1">
    <source>
        <dbReference type="Pfam" id="PF01712"/>
    </source>
</evidence>
<dbReference type="OMA" id="MIERSIY"/>
<dbReference type="CDD" id="cd01673">
    <property type="entry name" value="dNK"/>
    <property type="match status" value="1"/>
</dbReference>